<gene>
    <name evidence="2" type="ORF">M0O54_07625</name>
</gene>
<dbReference type="InterPro" id="IPR013830">
    <property type="entry name" value="SGNH_hydro"/>
</dbReference>
<dbReference type="InterPro" id="IPR036514">
    <property type="entry name" value="SGNH_hydro_sf"/>
</dbReference>
<organism evidence="2 3">
    <name type="scientific">Acinetobacter lactucae</name>
    <dbReference type="NCBI Taxonomy" id="1785128"/>
    <lineage>
        <taxon>Bacteria</taxon>
        <taxon>Pseudomonadati</taxon>
        <taxon>Pseudomonadota</taxon>
        <taxon>Gammaproteobacteria</taxon>
        <taxon>Moraxellales</taxon>
        <taxon>Moraxellaceae</taxon>
        <taxon>Acinetobacter</taxon>
        <taxon>Acinetobacter calcoaceticus/baumannii complex</taxon>
    </lineage>
</organism>
<feature type="domain" description="SGNH hydrolase-type esterase" evidence="1">
    <location>
        <begin position="675"/>
        <end position="819"/>
    </location>
</feature>
<keyword evidence="2" id="KW-0378">Hydrolase</keyword>
<reference evidence="2" key="1">
    <citation type="submission" date="2022-12" db="EMBL/GenBank/DDBJ databases">
        <title>Acinetobacter lactucae: Emerging opportunistic pathogenic species of genus Acinetobacter isolated from immunocompromised patients in clinical settings of India.</title>
        <authorList>
            <person name="Amar A.K."/>
            <person name="Sawant A.R."/>
            <person name="Meera M."/>
            <person name="Tomar A."/>
            <person name="Sistla S."/>
            <person name="Prashanth K."/>
        </authorList>
    </citation>
    <scope>NUCLEOTIDE SEQUENCE</scope>
    <source>
        <strain evidence="2">PKAL1828C</strain>
    </source>
</reference>
<accession>A0AB35K1G0</accession>
<proteinExistence type="predicted"/>
<evidence type="ECO:0000313" key="3">
    <source>
        <dbReference type="Proteomes" id="UP001150055"/>
    </source>
</evidence>
<dbReference type="EMBL" id="JALNTG010000020">
    <property type="protein sequence ID" value="MDD9319994.1"/>
    <property type="molecule type" value="Genomic_DNA"/>
</dbReference>
<dbReference type="Proteomes" id="UP001150055">
    <property type="component" value="Unassembled WGS sequence"/>
</dbReference>
<protein>
    <submittedName>
        <fullName evidence="2">SGNH/GDSL hydrolase family protein</fullName>
    </submittedName>
</protein>
<evidence type="ECO:0000259" key="1">
    <source>
        <dbReference type="Pfam" id="PF13472"/>
    </source>
</evidence>
<comment type="caution">
    <text evidence="2">The sequence shown here is derived from an EMBL/GenBank/DDBJ whole genome shotgun (WGS) entry which is preliminary data.</text>
</comment>
<dbReference type="SUPFAM" id="SSF52266">
    <property type="entry name" value="SGNH hydrolase"/>
    <property type="match status" value="1"/>
</dbReference>
<name>A0AB35K1G0_9GAMM</name>
<dbReference type="GO" id="GO:0016788">
    <property type="term" value="F:hydrolase activity, acting on ester bonds"/>
    <property type="evidence" value="ECO:0007669"/>
    <property type="project" value="UniProtKB-ARBA"/>
</dbReference>
<evidence type="ECO:0000313" key="2">
    <source>
        <dbReference type="EMBL" id="MDD9319994.1"/>
    </source>
</evidence>
<sequence length="834" mass="90716">MALNSEKFADLERDIDDTGKNINESVVITPRYGEPFYSAPLVSKILMESGAYEPFATEAQLLVSTPLLPKRAAKALDTKKIWIWEVRAPLTTPAWYDTGESELDIAKRYAENAAVSAPKAIKQYGYYTGTSTTTLIAQDGPSAYGVQVSESGYIKKFRTQLANGGPTQVRVQVYRPSDKGATLIETRVYSVSYPASEVSLIDNPIRVEKNDLVTLAWISGIFIRGKVVASGDPLGSLVVTQTQTIGQQVAINRSRNSIEFQIDVLTDSQIATIQNVDPLTRLAVGYGVAESISTFKQGVLNTPTTTGSFSFAYGNIDALTKFGKLNQIKYTTRSISRDVLFRLCILTPNADGTHKIATVKQVLAPSDANGIVTATSKHFGDIFVPKGGYALIAGTTEIDAPLAQVGIAGGFSYIAVADIQLNANVTVSKNSNNQPISAEFTYESSSLNLEDRVAALENITEAVEPPLYSTKLDSQTFAGTTLPTDWTAPNWTVNDGLISPAAGGWNVTALSTGYSSLANREYRFDFSVTDVNAVFGFCTAPIEANSGSAVAMIDGANSKLKIYGWDGANTGTLVAEVSIAALVSGARYTVRVEKTGYFSKVTLINKITGVTAIVEYSGTAPYVQFHGRAGFIFISGSGNAVKINNYVFDGLYPKKVKAIILSDSNSERAATVLPNETWAFKYADRRRMNADVIVAGRSGDETPNFLKRKEFDLKKWQPEYVVWALGTNDTDQNTWRTNMAQNIADTLALGAEPILVTQVPRGSASNVHFLMDEDYRNGYFGNYRYVEFAKAVSLNNDGFTWNPAYNSGDNLHVNPAGQERFLQQLMIDAPELFR</sequence>
<dbReference type="AlphaFoldDB" id="A0AB35K1G0"/>
<dbReference type="Pfam" id="PF13472">
    <property type="entry name" value="Lipase_GDSL_2"/>
    <property type="match status" value="1"/>
</dbReference>
<dbReference type="Gene3D" id="3.40.50.1110">
    <property type="entry name" value="SGNH hydrolase"/>
    <property type="match status" value="1"/>
</dbReference>
<dbReference type="RefSeq" id="WP_274579002.1">
    <property type="nucleotide sequence ID" value="NZ_JALNTG010000020.1"/>
</dbReference>